<reference evidence="3 4" key="1">
    <citation type="submission" date="2016-01" db="EMBL/GenBank/DDBJ databases">
        <title>The new phylogeny of the genus Mycobacterium.</title>
        <authorList>
            <person name="Tarcisio F."/>
            <person name="Conor M."/>
            <person name="Antonella G."/>
            <person name="Elisabetta G."/>
            <person name="Giulia F.S."/>
            <person name="Sara T."/>
            <person name="Anna F."/>
            <person name="Clotilde B."/>
            <person name="Roberto B."/>
            <person name="Veronica D.S."/>
            <person name="Fabio R."/>
            <person name="Monica P."/>
            <person name="Olivier J."/>
            <person name="Enrico T."/>
            <person name="Nicola S."/>
        </authorList>
    </citation>
    <scope>NUCLEOTIDE SEQUENCE [LARGE SCALE GENOMIC DNA]</scope>
    <source>
        <strain evidence="3 4">DSM 45731</strain>
    </source>
</reference>
<dbReference type="InterPro" id="IPR007969">
    <property type="entry name" value="DUF732"/>
</dbReference>
<evidence type="ECO:0000313" key="3">
    <source>
        <dbReference type="EMBL" id="ORV64528.1"/>
    </source>
</evidence>
<feature type="domain" description="DUF732" evidence="2">
    <location>
        <begin position="31"/>
        <end position="101"/>
    </location>
</feature>
<evidence type="ECO:0000256" key="1">
    <source>
        <dbReference type="SAM" id="SignalP"/>
    </source>
</evidence>
<feature type="signal peptide" evidence="1">
    <location>
        <begin position="1"/>
        <end position="30"/>
    </location>
</feature>
<dbReference type="Proteomes" id="UP000194000">
    <property type="component" value="Unassembled WGS sequence"/>
</dbReference>
<protein>
    <recommendedName>
        <fullName evidence="2">DUF732 domain-containing protein</fullName>
    </recommendedName>
</protein>
<evidence type="ECO:0000313" key="4">
    <source>
        <dbReference type="Proteomes" id="UP000194000"/>
    </source>
</evidence>
<gene>
    <name evidence="3" type="ORF">AWC06_05460</name>
</gene>
<keyword evidence="4" id="KW-1185">Reference proteome</keyword>
<evidence type="ECO:0000259" key="2">
    <source>
        <dbReference type="Pfam" id="PF05305"/>
    </source>
</evidence>
<sequence length="106" mass="11352">MTRGVAALRLLCCAAAATFVAVFGAGVAHADEDGYLNQLSRHGYQVVPQSREFLLGSGHAMCNELEAGHSPQDVARNWTYPNASYQNLLDMANAAQDNLCPGRSAR</sequence>
<feature type="chain" id="PRO_5013298560" description="DUF732 domain-containing protein" evidence="1">
    <location>
        <begin position="31"/>
        <end position="106"/>
    </location>
</feature>
<dbReference type="RefSeq" id="WP_085193557.1">
    <property type="nucleotide sequence ID" value="NZ_JACKVI010000009.1"/>
</dbReference>
<accession>A0A1X1V6J4</accession>
<proteinExistence type="predicted"/>
<dbReference type="AlphaFoldDB" id="A0A1X1V6J4"/>
<comment type="caution">
    <text evidence="3">The sequence shown here is derived from an EMBL/GenBank/DDBJ whole genome shotgun (WGS) entry which is preliminary data.</text>
</comment>
<organism evidence="3 4">
    <name type="scientific">Mycobacterium fragae</name>
    <dbReference type="NCBI Taxonomy" id="1260918"/>
    <lineage>
        <taxon>Bacteria</taxon>
        <taxon>Bacillati</taxon>
        <taxon>Actinomycetota</taxon>
        <taxon>Actinomycetes</taxon>
        <taxon>Mycobacteriales</taxon>
        <taxon>Mycobacteriaceae</taxon>
        <taxon>Mycobacterium</taxon>
    </lineage>
</organism>
<dbReference type="OrthoDB" id="4749236at2"/>
<name>A0A1X1V6J4_9MYCO</name>
<keyword evidence="1" id="KW-0732">Signal</keyword>
<dbReference type="Pfam" id="PF05305">
    <property type="entry name" value="DUF732"/>
    <property type="match status" value="1"/>
</dbReference>
<dbReference type="EMBL" id="LQOW01000003">
    <property type="protein sequence ID" value="ORV64528.1"/>
    <property type="molecule type" value="Genomic_DNA"/>
</dbReference>